<dbReference type="InParanoid" id="A0A7L9FGF8"/>
<reference evidence="1 2" key="1">
    <citation type="submission" date="2020-10" db="EMBL/GenBank/DDBJ databases">
        <title>Thermofilum lucidum 3507LT sp. nov. a novel member of Thermofilaceae family isolated from Chile hot spring, and proposal of description order Thermofilales.</title>
        <authorList>
            <person name="Zayulina K.S."/>
            <person name="Elcheninov A.G."/>
            <person name="Toshchakov S.V."/>
            <person name="Kublanov I.V."/>
        </authorList>
    </citation>
    <scope>NUCLEOTIDE SEQUENCE [LARGE SCALE GENOMIC DNA]</scope>
    <source>
        <strain evidence="1 2">3507LT</strain>
    </source>
</reference>
<dbReference type="InterPro" id="IPR003737">
    <property type="entry name" value="GlcNAc_PI_deacetylase-related"/>
</dbReference>
<dbReference type="EMBL" id="CP062310">
    <property type="protein sequence ID" value="QOJ78880.1"/>
    <property type="molecule type" value="Genomic_DNA"/>
</dbReference>
<evidence type="ECO:0000313" key="2">
    <source>
        <dbReference type="Proteomes" id="UP000594121"/>
    </source>
</evidence>
<dbReference type="AlphaFoldDB" id="A0A7L9FGF8"/>
<accession>A0A7L9FGF8</accession>
<dbReference type="SUPFAM" id="SSF102588">
    <property type="entry name" value="LmbE-like"/>
    <property type="match status" value="1"/>
</dbReference>
<dbReference type="InterPro" id="IPR024078">
    <property type="entry name" value="LmbE-like_dom_sf"/>
</dbReference>
<dbReference type="Proteomes" id="UP000594121">
    <property type="component" value="Chromosome"/>
</dbReference>
<dbReference type="RefSeq" id="WP_192818852.1">
    <property type="nucleotide sequence ID" value="NZ_CP062310.1"/>
</dbReference>
<dbReference type="GeneID" id="59150046"/>
<sequence>MRPEESAASTLRKRVVEAGLEQALRETVTKLFPEISEPFEGVSKVLCVQPHPDDCDLGAGGTLADLAGRGVEVVYLTMTDGSRGTTDPAMEQERLAEIRRREQEEAGRVIGVSRILWLGYPDTLLPYTPEVRERVLRVIREEKPDVVFAPDPWLMYEAHPDHRVTGLVASEAVMFSPLPLIAREVHPHVVAVVAYYYTARPNYFHDVSGTFNRKLEALSRHKSQFESVWPIVVEQLKVLAAAYGAVKGVEFAEAFRVLPFSLIHAVPLSEIV</sequence>
<dbReference type="Gene3D" id="3.40.50.10320">
    <property type="entry name" value="LmbE-like"/>
    <property type="match status" value="1"/>
</dbReference>
<evidence type="ECO:0000313" key="1">
    <source>
        <dbReference type="EMBL" id="QOJ78880.1"/>
    </source>
</evidence>
<name>A0A7L9FGF8_9CREN</name>
<dbReference type="PANTHER" id="PTHR12993:SF11">
    <property type="entry name" value="N-ACETYLGLUCOSAMINYL-PHOSPHATIDYLINOSITOL DE-N-ACETYLASE"/>
    <property type="match status" value="1"/>
</dbReference>
<dbReference type="PANTHER" id="PTHR12993">
    <property type="entry name" value="N-ACETYLGLUCOSAMINYL-PHOSPHATIDYLINOSITOL DE-N-ACETYLASE-RELATED"/>
    <property type="match status" value="1"/>
</dbReference>
<dbReference type="GO" id="GO:0016811">
    <property type="term" value="F:hydrolase activity, acting on carbon-nitrogen (but not peptide) bonds, in linear amides"/>
    <property type="evidence" value="ECO:0007669"/>
    <property type="project" value="TreeGrafter"/>
</dbReference>
<dbReference type="Pfam" id="PF02585">
    <property type="entry name" value="PIG-L"/>
    <property type="match status" value="1"/>
</dbReference>
<gene>
    <name evidence="1" type="ORF">IG193_09080</name>
</gene>
<keyword evidence="2" id="KW-1185">Reference proteome</keyword>
<organism evidence="1 2">
    <name type="scientific">Infirmifilum lucidum</name>
    <dbReference type="NCBI Taxonomy" id="2776706"/>
    <lineage>
        <taxon>Archaea</taxon>
        <taxon>Thermoproteota</taxon>
        <taxon>Thermoprotei</taxon>
        <taxon>Thermofilales</taxon>
        <taxon>Thermofilaceae</taxon>
        <taxon>Infirmifilum</taxon>
    </lineage>
</organism>
<proteinExistence type="predicted"/>
<protein>
    <submittedName>
        <fullName evidence="1">PIG-L family deacetylase</fullName>
    </submittedName>
</protein>
<dbReference type="KEGG" id="thel:IG193_09080"/>